<dbReference type="EMBL" id="JACGET010000027">
    <property type="protein sequence ID" value="MBN3108310.1"/>
    <property type="molecule type" value="Genomic_DNA"/>
</dbReference>
<dbReference type="Gene3D" id="3.40.50.300">
    <property type="entry name" value="P-loop containing nucleotide triphosphate hydrolases"/>
    <property type="match status" value="1"/>
</dbReference>
<feature type="domain" description="Novel STAND NTPase 5" evidence="1">
    <location>
        <begin position="313"/>
        <end position="440"/>
    </location>
</feature>
<dbReference type="InterPro" id="IPR057574">
    <property type="entry name" value="nSTAND_NTPase5_dom"/>
</dbReference>
<keyword evidence="5" id="KW-1185">Reference proteome</keyword>
<accession>A0A433NDG8</accession>
<proteinExistence type="predicted"/>
<dbReference type="SUPFAM" id="SSF52540">
    <property type="entry name" value="P-loop containing nucleoside triphosphate hydrolases"/>
    <property type="match status" value="1"/>
</dbReference>
<evidence type="ECO:0000313" key="2">
    <source>
        <dbReference type="EMBL" id="MBN3108310.1"/>
    </source>
</evidence>
<protein>
    <recommendedName>
        <fullName evidence="1">Novel STAND NTPase 5 domain-containing protein</fullName>
    </recommendedName>
</protein>
<dbReference type="Proteomes" id="UP000269351">
    <property type="component" value="Chromosome"/>
</dbReference>
<gene>
    <name evidence="3" type="ORF">F126LOC_003545</name>
    <name evidence="2" type="ORF">H4F48_19820</name>
</gene>
<dbReference type="RefSeq" id="WP_127110948.1">
    <property type="nucleotide sequence ID" value="NZ_BSWF01000005.1"/>
</dbReference>
<evidence type="ECO:0000259" key="1">
    <source>
        <dbReference type="Pfam" id="PF25199"/>
    </source>
</evidence>
<sequence>MDNLNCDALLERLKYGRVFLFLGFDYFLDSLTFNPVLRIISESIDKDVLNLNDLYKHSNRFNSEKCFNEVKGKIDKLPTNNTLDPISEVKWNAIYTSSIDDLILTRLRGKNRVTIPICKSDRTTSYSRDELNVFYLSGLYSRIDPNERVPQDRKEYVKRKHEAQLILNNLVDSMSPMDTLIIYGWNPNNDIISGENLYQVLSKLSTNQAFMFSGNINIDDEYVNFLIDEKILFHSSSKLPDFIEGNLSVSSDEFERPFELNSFIKLSDRAVEVPTRIRRLINHYGMVVEDEFFNNITHDADELFKDFLFESSRIPVWLAYPNNLDFEREYYKVLHSKVNSEIKSKKVCESPIILHGSTGTGKSIALARLCYDLYKDGKYFVVYINSYSDTLDFKVINEVCEWAESNSFTSTVICWDGMNSIDTYQSLSSYLSSRGRKQIVVGSSYKINDSKKIKNSIESKEQFSEKENISFKKYLKDKNIIFEDTFSSYNSYFLVTLYRLLPETRFAITSGIVNEANHIKKIIIKDLTLNESTESIIAEAFRKAFANTNNEITSQNTQKINININDIVDVVMVFGKFGIETPFDLLMRVFPALKYSNIDSVFKVIDIIRWSENSYGEIHLSSRNTLEAEIYCKRIIASSKEHVRILLSVISCVEQRKSLNCPEISFCADVVRAFGPNGKYGKEYSEYYLDISRALGELLKSKKIVSTKLMLLQANLLREYGRSKFDNPSLFYQEYYDLLHEALAVIEKAIDLEEKLEKRSIKQARFSLIALYGEKASILGTVANQCTNDNKDENVITKHILEAIDTARESFKYNISNYRSLDSIAWIVTNHAKSNRELTAEKLKLVLDAISIFNEYAIDDLEERHHVDFLTRKTALYETIGNDDIKTQTLEILKETSLVDFHYYMLTKLLVDINLYTNATEENLKNANKALNYIKSNNLELLSSYKINVMNLRLFWFCENKIPLFNGERVVIKKDISFWYKIVDLSDRILSSAYNNNIIFYRFIKAVGLFHVGQYKASEEIFNHLYRDSDSISGSRRVFKSFLMADENGVRKFSGEIININSLSNRGEIYIDELKTKVTFLPTDFNITSEKIGLALTDFHIAFNFLRPTADNEKYFQGAK</sequence>
<evidence type="ECO:0000313" key="3">
    <source>
        <dbReference type="EMBL" id="QPK24913.1"/>
    </source>
</evidence>
<dbReference type="EMBL" id="CP065031">
    <property type="protein sequence ID" value="QPK24913.1"/>
    <property type="molecule type" value="Genomic_DNA"/>
</dbReference>
<reference evidence="3 4" key="2">
    <citation type="submission" date="2020-11" db="EMBL/GenBank/DDBJ databases">
        <title>Complete genome sequence of Pectobacterium brasiliense strain F126.</title>
        <authorList>
            <person name="Miroshnikov K."/>
            <person name="Vo T.N.H."/>
            <person name="Khodykina M.V."/>
            <person name="Kabanova A.P."/>
            <person name="Shneider M."/>
            <person name="Korzhenkov A."/>
            <person name="Toschakov S.V."/>
            <person name="Miroshnikov K.A."/>
            <person name="Ignatov A.N."/>
            <person name="Mikhailova Y.V."/>
            <person name="Shelenkov A."/>
            <person name="Yanushevich Y.G."/>
            <person name="Evseev P.V."/>
        </authorList>
    </citation>
    <scope>NUCLEOTIDE SEQUENCE [LARGE SCALE GENOMIC DNA]</scope>
    <source>
        <strain evidence="3 4">F126</strain>
    </source>
</reference>
<reference evidence="2 5" key="1">
    <citation type="submission" date="2020-07" db="EMBL/GenBank/DDBJ databases">
        <title>A pangenomic view of the genus Pectobacterium provides insights into genome organization, phylogeny, and virulence.</title>
        <authorList>
            <person name="Jonkheer E."/>
            <person name="Brankovics B."/>
            <person name="Houwers I."/>
            <person name="Van Der Wolf J."/>
            <person name="Bonants P."/>
            <person name="Vreeburg R."/>
            <person name="Bollema R."/>
            <person name="De Haan J."/>
            <person name="Berke L."/>
            <person name="De Ridder D."/>
            <person name="Smit S."/>
            <person name="Van Der Lee T.A.J."/>
        </authorList>
    </citation>
    <scope>NUCLEOTIDE SEQUENCE [LARGE SCALE GENOMIC DNA]</scope>
    <source>
        <strain evidence="2 5">NAK:384</strain>
    </source>
</reference>
<dbReference type="Proteomes" id="UP000762586">
    <property type="component" value="Unassembled WGS sequence"/>
</dbReference>
<dbReference type="AlphaFoldDB" id="A0A433NDG8"/>
<evidence type="ECO:0000313" key="4">
    <source>
        <dbReference type="Proteomes" id="UP000269351"/>
    </source>
</evidence>
<name>A0A433NDG8_9GAMM</name>
<dbReference type="Pfam" id="PF25199">
    <property type="entry name" value="nSTAND_NTPase5"/>
    <property type="match status" value="1"/>
</dbReference>
<evidence type="ECO:0000313" key="5">
    <source>
        <dbReference type="Proteomes" id="UP000762586"/>
    </source>
</evidence>
<dbReference type="InterPro" id="IPR027417">
    <property type="entry name" value="P-loop_NTPase"/>
</dbReference>
<organism evidence="3 4">
    <name type="scientific">Pectobacterium brasiliense</name>
    <dbReference type="NCBI Taxonomy" id="180957"/>
    <lineage>
        <taxon>Bacteria</taxon>
        <taxon>Pseudomonadati</taxon>
        <taxon>Pseudomonadota</taxon>
        <taxon>Gammaproteobacteria</taxon>
        <taxon>Enterobacterales</taxon>
        <taxon>Pectobacteriaceae</taxon>
        <taxon>Pectobacterium</taxon>
    </lineage>
</organism>